<evidence type="ECO:0000259" key="1">
    <source>
        <dbReference type="SMART" id="SM00587"/>
    </source>
</evidence>
<dbReference type="EMBL" id="OU898276">
    <property type="protein sequence ID" value="CAG9828097.1"/>
    <property type="molecule type" value="Genomic_DNA"/>
</dbReference>
<reference evidence="2" key="1">
    <citation type="submission" date="2022-01" db="EMBL/GenBank/DDBJ databases">
        <authorList>
            <person name="King R."/>
        </authorList>
    </citation>
    <scope>NUCLEOTIDE SEQUENCE</scope>
</reference>
<dbReference type="InterPro" id="IPR015897">
    <property type="entry name" value="CHK_kinase-like"/>
</dbReference>
<organism evidence="2 3">
    <name type="scientific">Diabrotica balteata</name>
    <name type="common">Banded cucumber beetle</name>
    <dbReference type="NCBI Taxonomy" id="107213"/>
    <lineage>
        <taxon>Eukaryota</taxon>
        <taxon>Metazoa</taxon>
        <taxon>Ecdysozoa</taxon>
        <taxon>Arthropoda</taxon>
        <taxon>Hexapoda</taxon>
        <taxon>Insecta</taxon>
        <taxon>Pterygota</taxon>
        <taxon>Neoptera</taxon>
        <taxon>Endopterygota</taxon>
        <taxon>Coleoptera</taxon>
        <taxon>Polyphaga</taxon>
        <taxon>Cucujiformia</taxon>
        <taxon>Chrysomeloidea</taxon>
        <taxon>Chrysomelidae</taxon>
        <taxon>Galerucinae</taxon>
        <taxon>Diabroticina</taxon>
        <taxon>Diabroticites</taxon>
        <taxon>Diabrotica</taxon>
    </lineage>
</organism>
<dbReference type="SMART" id="SM00587">
    <property type="entry name" value="CHK"/>
    <property type="match status" value="1"/>
</dbReference>
<evidence type="ECO:0000313" key="2">
    <source>
        <dbReference type="EMBL" id="CAG9828097.1"/>
    </source>
</evidence>
<dbReference type="PANTHER" id="PTHR11012">
    <property type="entry name" value="PROTEIN KINASE-LIKE DOMAIN-CONTAINING"/>
    <property type="match status" value="1"/>
</dbReference>
<gene>
    <name evidence="2" type="ORF">DIABBA_LOCUS2038</name>
</gene>
<dbReference type="AlphaFoldDB" id="A0A9N9SMR7"/>
<dbReference type="InterPro" id="IPR011009">
    <property type="entry name" value="Kinase-like_dom_sf"/>
</dbReference>
<dbReference type="SUPFAM" id="SSF56112">
    <property type="entry name" value="Protein kinase-like (PK-like)"/>
    <property type="match status" value="1"/>
</dbReference>
<feature type="domain" description="CHK kinase-like" evidence="1">
    <location>
        <begin position="285"/>
        <end position="484"/>
    </location>
</feature>
<dbReference type="Proteomes" id="UP001153709">
    <property type="component" value="Chromosome 1"/>
</dbReference>
<dbReference type="OrthoDB" id="190089at2759"/>
<accession>A0A9N9SMR7</accession>
<name>A0A9N9SMR7_DIABA</name>
<sequence>MCDHLKVIIEVIVQELGNKKLAEQNAKEYIDSYTLGLPEDLSFNGIYKDSIIKYIEDLKNKASDEINEENSVENVIYRCLFAIYRKSSQQERFLYLHDLLEYLYQQLVQKIIQLQEYSLLISKNEFIRKVRVLFPHIKVRNMKSMMSETSIENDRFKEALTELCEAALYPTILREDCYEIIKSKVSIENTAFLNFEVKTVQMKNGFLCEYLKLRISITNEDHFFFIKCMPKATEIDPIRKYLIENSFNKEEMYYRQFIPSVTKLVSAEMTDFVPRSYYSLHNQFIVLEDITVNTFANLDIRVPLTYDQLLLIMKQLAKMHAAGVIYEENISKILNKPFRSIEHYAGMLREAMDINDKTVKAYFDCNIRTINYLFEKCKNRFKDIDLQDMQKKVREGFYKMRDIIKPSDKCRNFITHGDLWCNNIVFKDDQSSCLLLDLQMVRYCSPVYDVCIVLTLNADQNTRKEYSKKLLDDYYTHLKDNLSKHGVNIENVLSYKRLMEEYKQVTSTAIMRSLALLTVVLPPREKMDAFLKDPNDAQNIIIGDRSGIIDVFWDVLEERLGGLLEDLYVCFNNV</sequence>
<dbReference type="PANTHER" id="PTHR11012:SF48">
    <property type="entry name" value="CHK KINASE-LIKE DOMAIN-CONTAINING PROTEIN-RELATED"/>
    <property type="match status" value="1"/>
</dbReference>
<dbReference type="Pfam" id="PF02958">
    <property type="entry name" value="EcKL"/>
    <property type="match status" value="1"/>
</dbReference>
<proteinExistence type="predicted"/>
<evidence type="ECO:0000313" key="3">
    <source>
        <dbReference type="Proteomes" id="UP001153709"/>
    </source>
</evidence>
<dbReference type="Gene3D" id="3.90.1200.10">
    <property type="match status" value="1"/>
</dbReference>
<protein>
    <recommendedName>
        <fullName evidence="1">CHK kinase-like domain-containing protein</fullName>
    </recommendedName>
</protein>
<dbReference type="InterPro" id="IPR004119">
    <property type="entry name" value="EcKL"/>
</dbReference>
<keyword evidence="3" id="KW-1185">Reference proteome</keyword>